<dbReference type="Gene3D" id="3.40.50.1820">
    <property type="entry name" value="alpha/beta hydrolase"/>
    <property type="match status" value="1"/>
</dbReference>
<evidence type="ECO:0000313" key="3">
    <source>
        <dbReference type="EMBL" id="RVW61294.1"/>
    </source>
</evidence>
<proteinExistence type="predicted"/>
<feature type="chain" id="PRO_5019482717" evidence="1">
    <location>
        <begin position="24"/>
        <end position="288"/>
    </location>
</feature>
<feature type="signal peptide" evidence="1">
    <location>
        <begin position="1"/>
        <end position="23"/>
    </location>
</feature>
<comment type="caution">
    <text evidence="3">The sequence shown here is derived from an EMBL/GenBank/DDBJ whole genome shotgun (WGS) entry which is preliminary data.</text>
</comment>
<protein>
    <submittedName>
        <fullName evidence="3">Methylesterase 10</fullName>
    </submittedName>
</protein>
<evidence type="ECO:0000313" key="4">
    <source>
        <dbReference type="Proteomes" id="UP000288805"/>
    </source>
</evidence>
<dbReference type="Proteomes" id="UP000288805">
    <property type="component" value="Unassembled WGS sequence"/>
</dbReference>
<dbReference type="Pfam" id="PF12697">
    <property type="entry name" value="Abhydrolase_6"/>
    <property type="match status" value="1"/>
</dbReference>
<dbReference type="PANTHER" id="PTHR10992">
    <property type="entry name" value="METHYLESTERASE FAMILY MEMBER"/>
    <property type="match status" value="1"/>
</dbReference>
<evidence type="ECO:0000256" key="1">
    <source>
        <dbReference type="SAM" id="SignalP"/>
    </source>
</evidence>
<dbReference type="InterPro" id="IPR029058">
    <property type="entry name" value="AB_hydrolase_fold"/>
</dbReference>
<dbReference type="SUPFAM" id="SSF53474">
    <property type="entry name" value="alpha/beta-Hydrolases"/>
    <property type="match status" value="1"/>
</dbReference>
<dbReference type="PANTHER" id="PTHR10992:SF1002">
    <property type="entry name" value="SALICYLIC ACID-BINDING PROTEIN 2-LIKE"/>
    <property type="match status" value="1"/>
</dbReference>
<dbReference type="FunFam" id="3.40.50.1820:FF:000051">
    <property type="entry name" value="(S)-hydroxynitrile lyase"/>
    <property type="match status" value="1"/>
</dbReference>
<keyword evidence="1" id="KW-0732">Signal</keyword>
<name>A0A438FMX1_VITVI</name>
<dbReference type="InterPro" id="IPR045889">
    <property type="entry name" value="MES/HNL"/>
</dbReference>
<reference evidence="3 4" key="1">
    <citation type="journal article" date="2018" name="PLoS Genet.">
        <title>Population sequencing reveals clonal diversity and ancestral inbreeding in the grapevine cultivar Chardonnay.</title>
        <authorList>
            <person name="Roach M.J."/>
            <person name="Johnson D.L."/>
            <person name="Bohlmann J."/>
            <person name="van Vuuren H.J."/>
            <person name="Jones S.J."/>
            <person name="Pretorius I.S."/>
            <person name="Schmidt S.A."/>
            <person name="Borneman A.R."/>
        </authorList>
    </citation>
    <scope>NUCLEOTIDE SEQUENCE [LARGE SCALE GENOMIC DNA]</scope>
    <source>
        <strain evidence="4">cv. Chardonnay</strain>
        <tissue evidence="3">Leaf</tissue>
    </source>
</reference>
<dbReference type="AlphaFoldDB" id="A0A438FMX1"/>
<dbReference type="GO" id="GO:0003824">
    <property type="term" value="F:catalytic activity"/>
    <property type="evidence" value="ECO:0007669"/>
    <property type="project" value="UniProtKB-ARBA"/>
</dbReference>
<feature type="domain" description="AB hydrolase-1" evidence="2">
    <location>
        <begin position="37"/>
        <end position="276"/>
    </location>
</feature>
<evidence type="ECO:0000259" key="2">
    <source>
        <dbReference type="Pfam" id="PF12697"/>
    </source>
</evidence>
<organism evidence="3 4">
    <name type="scientific">Vitis vinifera</name>
    <name type="common">Grape</name>
    <dbReference type="NCBI Taxonomy" id="29760"/>
    <lineage>
        <taxon>Eukaryota</taxon>
        <taxon>Viridiplantae</taxon>
        <taxon>Streptophyta</taxon>
        <taxon>Embryophyta</taxon>
        <taxon>Tracheophyta</taxon>
        <taxon>Spermatophyta</taxon>
        <taxon>Magnoliopsida</taxon>
        <taxon>eudicotyledons</taxon>
        <taxon>Gunneridae</taxon>
        <taxon>Pentapetalae</taxon>
        <taxon>rosids</taxon>
        <taxon>Vitales</taxon>
        <taxon>Vitaceae</taxon>
        <taxon>Viteae</taxon>
        <taxon>Vitis</taxon>
    </lineage>
</organism>
<accession>A0A438FMX1</accession>
<sequence length="288" mass="32345">MEAGKKHMILVSFLIFLVSSVYPMASEGRQANPVKHFVLVHGSCHGAWSWYKIVALLKSSGHKVTALDLAASGINTKQVGDLRFISEYFQPLRDFMESLPADERVVLVGHSSGGLAISQAMEKFPEKVSVAVFVTASMPGPTLNISTLNQETSRRQGPLLDSQFTYDNGPNNPPTTFTFGPLFLSLNLYQLSPTEDLALGTMLMRPVRLFSEEDTSNELMLWKKYASVKRVFIISEEDKVMKKDFQLWMIQKNPPDAVKEIKGSDHMVMMSKPKELWVHLQAIDEKYS</sequence>
<gene>
    <name evidence="3" type="primary">MES10_2</name>
    <name evidence="3" type="ORF">CK203_020643</name>
</gene>
<dbReference type="EMBL" id="QGNW01000842">
    <property type="protein sequence ID" value="RVW61294.1"/>
    <property type="molecule type" value="Genomic_DNA"/>
</dbReference>
<dbReference type="InterPro" id="IPR000073">
    <property type="entry name" value="AB_hydrolase_1"/>
</dbReference>